<name>A0A2P5C3A7_PARAD</name>
<organism evidence="1 2">
    <name type="scientific">Parasponia andersonii</name>
    <name type="common">Sponia andersonii</name>
    <dbReference type="NCBI Taxonomy" id="3476"/>
    <lineage>
        <taxon>Eukaryota</taxon>
        <taxon>Viridiplantae</taxon>
        <taxon>Streptophyta</taxon>
        <taxon>Embryophyta</taxon>
        <taxon>Tracheophyta</taxon>
        <taxon>Spermatophyta</taxon>
        <taxon>Magnoliopsida</taxon>
        <taxon>eudicotyledons</taxon>
        <taxon>Gunneridae</taxon>
        <taxon>Pentapetalae</taxon>
        <taxon>rosids</taxon>
        <taxon>fabids</taxon>
        <taxon>Rosales</taxon>
        <taxon>Cannabaceae</taxon>
        <taxon>Parasponia</taxon>
    </lineage>
</organism>
<evidence type="ECO:0000313" key="1">
    <source>
        <dbReference type="EMBL" id="PON55542.1"/>
    </source>
</evidence>
<proteinExistence type="predicted"/>
<dbReference type="EMBL" id="JXTB01000182">
    <property type="protein sequence ID" value="PON55542.1"/>
    <property type="molecule type" value="Genomic_DNA"/>
</dbReference>
<comment type="caution">
    <text evidence="1">The sequence shown here is derived from an EMBL/GenBank/DDBJ whole genome shotgun (WGS) entry which is preliminary data.</text>
</comment>
<dbReference type="Proteomes" id="UP000237105">
    <property type="component" value="Unassembled WGS sequence"/>
</dbReference>
<accession>A0A2P5C3A7</accession>
<sequence length="71" mass="7838">MDTHQGISPQTQGPIELPLIHSQLGLSCDYHCLFSQSPGSLSTDQVQQFIAYISSHLYHQGPETSEIQTIP</sequence>
<evidence type="ECO:0000313" key="2">
    <source>
        <dbReference type="Proteomes" id="UP000237105"/>
    </source>
</evidence>
<feature type="non-terminal residue" evidence="1">
    <location>
        <position position="71"/>
    </location>
</feature>
<dbReference type="AlphaFoldDB" id="A0A2P5C3A7"/>
<gene>
    <name evidence="1" type="ORF">PanWU01x14_187220</name>
</gene>
<keyword evidence="2" id="KW-1185">Reference proteome</keyword>
<protein>
    <submittedName>
        <fullName evidence="1">Uncharacterized protein</fullName>
    </submittedName>
</protein>
<reference evidence="2" key="1">
    <citation type="submission" date="2016-06" db="EMBL/GenBank/DDBJ databases">
        <title>Parallel loss of symbiosis genes in relatives of nitrogen-fixing non-legume Parasponia.</title>
        <authorList>
            <person name="Van Velzen R."/>
            <person name="Holmer R."/>
            <person name="Bu F."/>
            <person name="Rutten L."/>
            <person name="Van Zeijl A."/>
            <person name="Liu W."/>
            <person name="Santuari L."/>
            <person name="Cao Q."/>
            <person name="Sharma T."/>
            <person name="Shen D."/>
            <person name="Roswanjaya Y."/>
            <person name="Wardhani T."/>
            <person name="Kalhor M.S."/>
            <person name="Jansen J."/>
            <person name="Van den Hoogen J."/>
            <person name="Gungor B."/>
            <person name="Hartog M."/>
            <person name="Hontelez J."/>
            <person name="Verver J."/>
            <person name="Yang W.-C."/>
            <person name="Schijlen E."/>
            <person name="Repin R."/>
            <person name="Schilthuizen M."/>
            <person name="Schranz E."/>
            <person name="Heidstra R."/>
            <person name="Miyata K."/>
            <person name="Fedorova E."/>
            <person name="Kohlen W."/>
            <person name="Bisseling T."/>
            <person name="Smit S."/>
            <person name="Geurts R."/>
        </authorList>
    </citation>
    <scope>NUCLEOTIDE SEQUENCE [LARGE SCALE GENOMIC DNA]</scope>
    <source>
        <strain evidence="2">cv. WU1-14</strain>
    </source>
</reference>